<dbReference type="EMBL" id="JAULSV010000006">
    <property type="protein sequence ID" value="KAK0641685.1"/>
    <property type="molecule type" value="Genomic_DNA"/>
</dbReference>
<comment type="caution">
    <text evidence="2">The sequence shown here is derived from an EMBL/GenBank/DDBJ whole genome shotgun (WGS) entry which is preliminary data.</text>
</comment>
<evidence type="ECO:0000256" key="1">
    <source>
        <dbReference type="SAM" id="MobiDB-lite"/>
    </source>
</evidence>
<evidence type="ECO:0000313" key="2">
    <source>
        <dbReference type="EMBL" id="KAK0641685.1"/>
    </source>
</evidence>
<protein>
    <recommendedName>
        <fullName evidence="4">Ubiquitin-like protease family profile domain-containing protein</fullName>
    </recommendedName>
</protein>
<feature type="region of interest" description="Disordered" evidence="1">
    <location>
        <begin position="1"/>
        <end position="28"/>
    </location>
</feature>
<accession>A0AA39XZ59</accession>
<dbReference type="AlphaFoldDB" id="A0AA39XZ59"/>
<keyword evidence="3" id="KW-1185">Reference proteome</keyword>
<evidence type="ECO:0008006" key="4">
    <source>
        <dbReference type="Google" id="ProtNLM"/>
    </source>
</evidence>
<organism evidence="2 3">
    <name type="scientific">Cercophora newfieldiana</name>
    <dbReference type="NCBI Taxonomy" id="92897"/>
    <lineage>
        <taxon>Eukaryota</taxon>
        <taxon>Fungi</taxon>
        <taxon>Dikarya</taxon>
        <taxon>Ascomycota</taxon>
        <taxon>Pezizomycotina</taxon>
        <taxon>Sordariomycetes</taxon>
        <taxon>Sordariomycetidae</taxon>
        <taxon>Sordariales</taxon>
        <taxon>Lasiosphaeriaceae</taxon>
        <taxon>Cercophora</taxon>
    </lineage>
</organism>
<sequence>MRLAAISDPDDIYLPPGQRTTPQPSVPPTQAEINAELHCLLSLAFPLDAGVKYCFSRNKHISVEVMYAAMKLITLHSNGRFTTLSPATTPDAQWQEPEVFFVDHVRFLQDLGLETKIYWPMRVGSPRHWILAVIDSSSAGIRLVDIIDAIDSPMKYIHQVDAQFQRLRLPKSDTPNPAIFLHRCEPNFPLEDSGVYVLAWAADMVSIGPGDCEFHWYNTFLWRKVLKSLLCPDATDWVVQEGDLAADSRRSRLANSNGVVAVMGWLSHKAMGAVKEYAGVSENAHKQNIQKEYAAVSESVHKKSIQMRQWFAQGEALGCTNYSLKVVFN</sequence>
<evidence type="ECO:0000313" key="3">
    <source>
        <dbReference type="Proteomes" id="UP001174936"/>
    </source>
</evidence>
<reference evidence="2" key="1">
    <citation type="submission" date="2023-06" db="EMBL/GenBank/DDBJ databases">
        <title>Genome-scale phylogeny and comparative genomics of the fungal order Sordariales.</title>
        <authorList>
            <consortium name="Lawrence Berkeley National Laboratory"/>
            <person name="Hensen N."/>
            <person name="Bonometti L."/>
            <person name="Westerberg I."/>
            <person name="Brannstrom I.O."/>
            <person name="Guillou S."/>
            <person name="Cros-Aarteil S."/>
            <person name="Calhoun S."/>
            <person name="Haridas S."/>
            <person name="Kuo A."/>
            <person name="Mondo S."/>
            <person name="Pangilinan J."/>
            <person name="Riley R."/>
            <person name="Labutti K."/>
            <person name="Andreopoulos B."/>
            <person name="Lipzen A."/>
            <person name="Chen C."/>
            <person name="Yanf M."/>
            <person name="Daum C."/>
            <person name="Ng V."/>
            <person name="Clum A."/>
            <person name="Steindorff A."/>
            <person name="Ohm R."/>
            <person name="Martin F."/>
            <person name="Silar P."/>
            <person name="Natvig D."/>
            <person name="Lalanne C."/>
            <person name="Gautier V."/>
            <person name="Ament-Velasquez S.L."/>
            <person name="Kruys A."/>
            <person name="Hutchinson M.I."/>
            <person name="Powell A.J."/>
            <person name="Barry K."/>
            <person name="Miller A.N."/>
            <person name="Grigoriev I.V."/>
            <person name="Debuchy R."/>
            <person name="Gladieux P."/>
            <person name="Thoren M.H."/>
            <person name="Johannesson H."/>
        </authorList>
    </citation>
    <scope>NUCLEOTIDE SEQUENCE</scope>
    <source>
        <strain evidence="2">SMH2532-1</strain>
    </source>
</reference>
<gene>
    <name evidence="2" type="ORF">B0T16DRAFT_393929</name>
</gene>
<proteinExistence type="predicted"/>
<dbReference type="Proteomes" id="UP001174936">
    <property type="component" value="Unassembled WGS sequence"/>
</dbReference>
<name>A0AA39XZ59_9PEZI</name>